<dbReference type="PROSITE" id="PS50931">
    <property type="entry name" value="HTH_LYSR"/>
    <property type="match status" value="1"/>
</dbReference>
<dbReference type="InterPro" id="IPR050176">
    <property type="entry name" value="LTTR"/>
</dbReference>
<comment type="similarity">
    <text evidence="1">Belongs to the LysR transcriptional regulatory family.</text>
</comment>
<keyword evidence="7" id="KW-1185">Reference proteome</keyword>
<dbReference type="FunFam" id="1.10.10.10:FF:000001">
    <property type="entry name" value="LysR family transcriptional regulator"/>
    <property type="match status" value="1"/>
</dbReference>
<keyword evidence="3" id="KW-0238">DNA-binding</keyword>
<proteinExistence type="inferred from homology"/>
<evidence type="ECO:0000256" key="3">
    <source>
        <dbReference type="ARBA" id="ARBA00023125"/>
    </source>
</evidence>
<evidence type="ECO:0000256" key="4">
    <source>
        <dbReference type="ARBA" id="ARBA00023163"/>
    </source>
</evidence>
<dbReference type="InterPro" id="IPR000847">
    <property type="entry name" value="LysR_HTH_N"/>
</dbReference>
<evidence type="ECO:0000313" key="6">
    <source>
        <dbReference type="EMBL" id="GGA55055.1"/>
    </source>
</evidence>
<dbReference type="InterPro" id="IPR036390">
    <property type="entry name" value="WH_DNA-bd_sf"/>
</dbReference>
<accession>A0A916RGB4</accession>
<comment type="caution">
    <text evidence="6">The sequence shown here is derived from an EMBL/GenBank/DDBJ whole genome shotgun (WGS) entry which is preliminary data.</text>
</comment>
<dbReference type="InterPro" id="IPR036388">
    <property type="entry name" value="WH-like_DNA-bd_sf"/>
</dbReference>
<sequence length="301" mass="32585">MNAPFNHPMPLLELDVLRTFVAIAETGSFTTAANMVFRTPSAVSMQIKKLEEIVGRSVFSRDARSVTLTADGEILLTYARRLLALNREAVSKFVLSDISGVVRLGSPDDYGERVLPSVLKRFSLSHPSIAVDVVIDVSTNLRRRIASRQLDITLLTCTDVAADPTAEILLSEPIVWAGAKGGCAHLRDPLPLSLWEEGCAWRASALQSLAGTDRKFRIAYMSAFSAGQRAAILADLAVAPLPKSFLGPDMVELTTDDGLPDMGNYQIGMLVAPDASAPVRAVADHIRATFEMFSETQKVQA</sequence>
<feature type="domain" description="HTH lysR-type" evidence="5">
    <location>
        <begin position="12"/>
        <end position="69"/>
    </location>
</feature>
<dbReference type="SUPFAM" id="SSF46785">
    <property type="entry name" value="Winged helix' DNA-binding domain"/>
    <property type="match status" value="1"/>
</dbReference>
<dbReference type="EMBL" id="BMIF01000001">
    <property type="protein sequence ID" value="GGA55055.1"/>
    <property type="molecule type" value="Genomic_DNA"/>
</dbReference>
<evidence type="ECO:0000259" key="5">
    <source>
        <dbReference type="PROSITE" id="PS50931"/>
    </source>
</evidence>
<dbReference type="Gene3D" id="1.10.10.10">
    <property type="entry name" value="Winged helix-like DNA-binding domain superfamily/Winged helix DNA-binding domain"/>
    <property type="match status" value="1"/>
</dbReference>
<dbReference type="PANTHER" id="PTHR30579:SF7">
    <property type="entry name" value="HTH-TYPE TRANSCRIPTIONAL REGULATOR LRHA-RELATED"/>
    <property type="match status" value="1"/>
</dbReference>
<dbReference type="SUPFAM" id="SSF53850">
    <property type="entry name" value="Periplasmic binding protein-like II"/>
    <property type="match status" value="1"/>
</dbReference>
<dbReference type="GO" id="GO:0003677">
    <property type="term" value="F:DNA binding"/>
    <property type="evidence" value="ECO:0007669"/>
    <property type="project" value="UniProtKB-KW"/>
</dbReference>
<dbReference type="Proteomes" id="UP000636264">
    <property type="component" value="Unassembled WGS sequence"/>
</dbReference>
<evidence type="ECO:0000256" key="2">
    <source>
        <dbReference type="ARBA" id="ARBA00023015"/>
    </source>
</evidence>
<keyword evidence="2" id="KW-0805">Transcription regulation</keyword>
<dbReference type="InterPro" id="IPR005119">
    <property type="entry name" value="LysR_subst-bd"/>
</dbReference>
<dbReference type="Gene3D" id="3.40.190.10">
    <property type="entry name" value="Periplasmic binding protein-like II"/>
    <property type="match status" value="2"/>
</dbReference>
<dbReference type="Pfam" id="PF00126">
    <property type="entry name" value="HTH_1"/>
    <property type="match status" value="1"/>
</dbReference>
<keyword evidence="4" id="KW-0804">Transcription</keyword>
<name>A0A916RGB4_9HYPH</name>
<reference evidence="6" key="2">
    <citation type="submission" date="2020-09" db="EMBL/GenBank/DDBJ databases">
        <authorList>
            <person name="Sun Q."/>
            <person name="Zhou Y."/>
        </authorList>
    </citation>
    <scope>NUCLEOTIDE SEQUENCE</scope>
    <source>
        <strain evidence="6">CGMCC 1.15320</strain>
    </source>
</reference>
<dbReference type="AlphaFoldDB" id="A0A916RGB4"/>
<dbReference type="RefSeq" id="WP_188719417.1">
    <property type="nucleotide sequence ID" value="NZ_BMIF01000001.1"/>
</dbReference>
<evidence type="ECO:0000256" key="1">
    <source>
        <dbReference type="ARBA" id="ARBA00009437"/>
    </source>
</evidence>
<reference evidence="6" key="1">
    <citation type="journal article" date="2014" name="Int. J. Syst. Evol. Microbiol.">
        <title>Complete genome sequence of Corynebacterium casei LMG S-19264T (=DSM 44701T), isolated from a smear-ripened cheese.</title>
        <authorList>
            <consortium name="US DOE Joint Genome Institute (JGI-PGF)"/>
            <person name="Walter F."/>
            <person name="Albersmeier A."/>
            <person name="Kalinowski J."/>
            <person name="Ruckert C."/>
        </authorList>
    </citation>
    <scope>NUCLEOTIDE SEQUENCE</scope>
    <source>
        <strain evidence="6">CGMCC 1.15320</strain>
    </source>
</reference>
<evidence type="ECO:0000313" key="7">
    <source>
        <dbReference type="Proteomes" id="UP000636264"/>
    </source>
</evidence>
<dbReference type="GO" id="GO:0003700">
    <property type="term" value="F:DNA-binding transcription factor activity"/>
    <property type="evidence" value="ECO:0007669"/>
    <property type="project" value="InterPro"/>
</dbReference>
<organism evidence="6 7">
    <name type="scientific">Nitratireductor aestuarii</name>
    <dbReference type="NCBI Taxonomy" id="1735103"/>
    <lineage>
        <taxon>Bacteria</taxon>
        <taxon>Pseudomonadati</taxon>
        <taxon>Pseudomonadota</taxon>
        <taxon>Alphaproteobacteria</taxon>
        <taxon>Hyphomicrobiales</taxon>
        <taxon>Phyllobacteriaceae</taxon>
        <taxon>Nitratireductor</taxon>
    </lineage>
</organism>
<dbReference type="PANTHER" id="PTHR30579">
    <property type="entry name" value="TRANSCRIPTIONAL REGULATOR"/>
    <property type="match status" value="1"/>
</dbReference>
<dbReference type="Pfam" id="PF03466">
    <property type="entry name" value="LysR_substrate"/>
    <property type="match status" value="1"/>
</dbReference>
<gene>
    <name evidence="6" type="ORF">GCM10011385_05750</name>
</gene>
<protein>
    <submittedName>
        <fullName evidence="6">LysR family transcriptional regulator</fullName>
    </submittedName>
</protein>